<feature type="compositionally biased region" description="Low complexity" evidence="5">
    <location>
        <begin position="594"/>
        <end position="630"/>
    </location>
</feature>
<feature type="region of interest" description="Disordered" evidence="5">
    <location>
        <begin position="247"/>
        <end position="282"/>
    </location>
</feature>
<feature type="compositionally biased region" description="Pro residues" evidence="5">
    <location>
        <begin position="434"/>
        <end position="458"/>
    </location>
</feature>
<evidence type="ECO:0000256" key="2">
    <source>
        <dbReference type="ARBA" id="ARBA00022741"/>
    </source>
</evidence>
<name>A0ABW6SH19_9ACTN</name>
<dbReference type="Pfam" id="PF00069">
    <property type="entry name" value="Pkinase"/>
    <property type="match status" value="1"/>
</dbReference>
<proteinExistence type="predicted"/>
<dbReference type="SUPFAM" id="SSF56112">
    <property type="entry name" value="Protein kinase-like (PK-like)"/>
    <property type="match status" value="1"/>
</dbReference>
<feature type="region of interest" description="Disordered" evidence="5">
    <location>
        <begin position="149"/>
        <end position="180"/>
    </location>
</feature>
<feature type="compositionally biased region" description="Low complexity" evidence="5">
    <location>
        <begin position="409"/>
        <end position="433"/>
    </location>
</feature>
<feature type="region of interest" description="Disordered" evidence="5">
    <location>
        <begin position="386"/>
        <end position="474"/>
    </location>
</feature>
<evidence type="ECO:0000256" key="4">
    <source>
        <dbReference type="ARBA" id="ARBA00022840"/>
    </source>
</evidence>
<dbReference type="InterPro" id="IPR000719">
    <property type="entry name" value="Prot_kinase_dom"/>
</dbReference>
<evidence type="ECO:0000256" key="3">
    <source>
        <dbReference type="ARBA" id="ARBA00022777"/>
    </source>
</evidence>
<dbReference type="CDD" id="cd14014">
    <property type="entry name" value="STKc_PknB_like"/>
    <property type="match status" value="1"/>
</dbReference>
<feature type="region of interest" description="Disordered" evidence="5">
    <location>
        <begin position="522"/>
        <end position="751"/>
    </location>
</feature>
<keyword evidence="3 7" id="KW-0418">Kinase</keyword>
<dbReference type="Proteomes" id="UP001602013">
    <property type="component" value="Unassembled WGS sequence"/>
</dbReference>
<dbReference type="EMBL" id="JBIASD010000001">
    <property type="protein sequence ID" value="MFF3664265.1"/>
    <property type="molecule type" value="Genomic_DNA"/>
</dbReference>
<evidence type="ECO:0000256" key="1">
    <source>
        <dbReference type="ARBA" id="ARBA00022679"/>
    </source>
</evidence>
<feature type="region of interest" description="Disordered" evidence="5">
    <location>
        <begin position="199"/>
        <end position="230"/>
    </location>
</feature>
<dbReference type="GO" id="GO:0016301">
    <property type="term" value="F:kinase activity"/>
    <property type="evidence" value="ECO:0007669"/>
    <property type="project" value="UniProtKB-KW"/>
</dbReference>
<feature type="compositionally biased region" description="Pro residues" evidence="5">
    <location>
        <begin position="638"/>
        <end position="650"/>
    </location>
</feature>
<dbReference type="Gene3D" id="1.10.510.10">
    <property type="entry name" value="Transferase(Phosphotransferase) domain 1"/>
    <property type="match status" value="1"/>
</dbReference>
<feature type="compositionally biased region" description="Low complexity" evidence="5">
    <location>
        <begin position="678"/>
        <end position="699"/>
    </location>
</feature>
<reference evidence="7 8" key="1">
    <citation type="submission" date="2024-10" db="EMBL/GenBank/DDBJ databases">
        <title>The Natural Products Discovery Center: Release of the First 8490 Sequenced Strains for Exploring Actinobacteria Biosynthetic Diversity.</title>
        <authorList>
            <person name="Kalkreuter E."/>
            <person name="Kautsar S.A."/>
            <person name="Yang D."/>
            <person name="Bader C.D."/>
            <person name="Teijaro C.N."/>
            <person name="Fluegel L."/>
            <person name="Davis C.M."/>
            <person name="Simpson J.R."/>
            <person name="Lauterbach L."/>
            <person name="Steele A.D."/>
            <person name="Gui C."/>
            <person name="Meng S."/>
            <person name="Li G."/>
            <person name="Viehrig K."/>
            <person name="Ye F."/>
            <person name="Su P."/>
            <person name="Kiefer A.F."/>
            <person name="Nichols A."/>
            <person name="Cepeda A.J."/>
            <person name="Yan W."/>
            <person name="Fan B."/>
            <person name="Jiang Y."/>
            <person name="Adhikari A."/>
            <person name="Zheng C.-J."/>
            <person name="Schuster L."/>
            <person name="Cowan T.M."/>
            <person name="Smanski M.J."/>
            <person name="Chevrette M.G."/>
            <person name="De Carvalho L.P.S."/>
            <person name="Shen B."/>
        </authorList>
    </citation>
    <scope>NUCLEOTIDE SEQUENCE [LARGE SCALE GENOMIC DNA]</scope>
    <source>
        <strain evidence="7 8">NPDC002173</strain>
    </source>
</reference>
<feature type="compositionally biased region" description="Low complexity" evidence="5">
    <location>
        <begin position="522"/>
        <end position="533"/>
    </location>
</feature>
<organism evidence="7 8">
    <name type="scientific">Microtetraspora malaysiensis</name>
    <dbReference type="NCBI Taxonomy" id="161358"/>
    <lineage>
        <taxon>Bacteria</taxon>
        <taxon>Bacillati</taxon>
        <taxon>Actinomycetota</taxon>
        <taxon>Actinomycetes</taxon>
        <taxon>Streptosporangiales</taxon>
        <taxon>Streptosporangiaceae</taxon>
        <taxon>Microtetraspora</taxon>
    </lineage>
</organism>
<dbReference type="Gene3D" id="3.30.200.20">
    <property type="entry name" value="Phosphorylase Kinase, domain 1"/>
    <property type="match status" value="1"/>
</dbReference>
<dbReference type="PANTHER" id="PTHR43289">
    <property type="entry name" value="MITOGEN-ACTIVATED PROTEIN KINASE KINASE KINASE 20-RELATED"/>
    <property type="match status" value="1"/>
</dbReference>
<dbReference type="PROSITE" id="PS50011">
    <property type="entry name" value="PROTEIN_KINASE_DOM"/>
    <property type="match status" value="1"/>
</dbReference>
<keyword evidence="1" id="KW-0808">Transferase</keyword>
<sequence length="852" mass="86346">MGEMLPLLPDDPEQVGGYTLHGRLGEGPRGVAYLGRPSPEAEASVVKLMHPRPSADAEARDRLVQELTEAKGLSGSHAVPPMEAGWLGDRPYVVRGYVNGASLQETVRTDGPLEADALERLALGTLTALTAVHAAGLVHRGITPDNILIGTDGPRVSDIGMGGSDGAYRAPEQVRGEPGDVRSDLFSWAASIAYAATGTAPDGSARKDAPSGPDATEKPGASPAEGGPSADATVNLREAIAAAKAAGAKESAAEKPSPAGSDASVSAEKPASDGSTVEGGPSAEATVNLREAIAAAKAAGAAGVPGPAAGSGGAPALDAVPQPLRRILLACLSPDPAARPTARNAMLRLLGEDDAAPAPSTDVMVAGAPMPGGPMAGVVLPAQQPFSGPNGGQRWGAPSMPGTVPPAHGPHQNGPHPNGPHGNPMAGPGQVWQGPPPQRPAAPAWGAPPMPHQAPPGSPAGGPTLQNQGAPQRKGPSLALAASLAAVLALSVGGVWAAGHYTGTASFDNAAAEGTAKATNAAAAPADAIPSAETTGKKRQQPQTQVTVPWASTPGPDSTGVFPLTLPTDWVDETPAPTVTATLPNIPITPPAVPTWQPQSTWQPQATSAPTATETPTATATAAETPTARPSRTRRPRPSPSPTTEPPAPAETPTETRAPEPEPTTQAPEPTRTRRPEPTWTGRPEPTWTRRPQPTPTRTRQPEPEPEPTKVIAPPPTKKAEPEPAKTQAPPPPPAKAEEARNPYSPQQVCNSGGHGSGFYVQRSASFDGGTVYQLYSDASGYNCVVAMKTTNVGKASSIWAKLEVQGGGNSGDSGSFEYYAGPVMLSGKGHCVRYSGGSGSGSGGGDWANCG</sequence>
<dbReference type="PANTHER" id="PTHR43289:SF34">
    <property type="entry name" value="SERINE_THREONINE-PROTEIN KINASE YBDM-RELATED"/>
    <property type="match status" value="1"/>
</dbReference>
<dbReference type="InterPro" id="IPR011009">
    <property type="entry name" value="Kinase-like_dom_sf"/>
</dbReference>
<evidence type="ECO:0000313" key="8">
    <source>
        <dbReference type="Proteomes" id="UP001602013"/>
    </source>
</evidence>
<evidence type="ECO:0000256" key="5">
    <source>
        <dbReference type="SAM" id="MobiDB-lite"/>
    </source>
</evidence>
<gene>
    <name evidence="7" type="ORF">ACFYXI_01630</name>
</gene>
<protein>
    <submittedName>
        <fullName evidence="7">Protein kinase</fullName>
    </submittedName>
</protein>
<dbReference type="RefSeq" id="WP_387408352.1">
    <property type="nucleotide sequence ID" value="NZ_JBIASD010000001.1"/>
</dbReference>
<dbReference type="SMART" id="SM00220">
    <property type="entry name" value="S_TKc"/>
    <property type="match status" value="1"/>
</dbReference>
<keyword evidence="2" id="KW-0547">Nucleotide-binding</keyword>
<keyword evidence="4" id="KW-0067">ATP-binding</keyword>
<evidence type="ECO:0000313" key="7">
    <source>
        <dbReference type="EMBL" id="MFF3664265.1"/>
    </source>
</evidence>
<accession>A0ABW6SH19</accession>
<comment type="caution">
    <text evidence="7">The sequence shown here is derived from an EMBL/GenBank/DDBJ whole genome shotgun (WGS) entry which is preliminary data.</text>
</comment>
<feature type="domain" description="Protein kinase" evidence="6">
    <location>
        <begin position="18"/>
        <end position="350"/>
    </location>
</feature>
<evidence type="ECO:0000259" key="6">
    <source>
        <dbReference type="PROSITE" id="PS50011"/>
    </source>
</evidence>
<keyword evidence="8" id="KW-1185">Reference proteome</keyword>